<protein>
    <recommendedName>
        <fullName evidence="9">Rieske domain-containing protein</fullName>
    </recommendedName>
</protein>
<evidence type="ECO:0000256" key="7">
    <source>
        <dbReference type="ARBA" id="ARBA00023014"/>
    </source>
</evidence>
<feature type="domain" description="Rieske" evidence="9">
    <location>
        <begin position="43"/>
        <end position="153"/>
    </location>
</feature>
<dbReference type="PROSITE" id="PS51296">
    <property type="entry name" value="RIESKE"/>
    <property type="match status" value="1"/>
</dbReference>
<keyword evidence="6" id="KW-0408">Iron</keyword>
<dbReference type="Proteomes" id="UP000092952">
    <property type="component" value="Chromosome"/>
</dbReference>
<dbReference type="GO" id="GO:0051213">
    <property type="term" value="F:dioxygenase activity"/>
    <property type="evidence" value="ECO:0007669"/>
    <property type="project" value="UniProtKB-KW"/>
</dbReference>
<comment type="similarity">
    <text evidence="1">Belongs to the bacterial ring-hydroxylating dioxygenase alpha subunit family.</text>
</comment>
<dbReference type="InterPro" id="IPR015881">
    <property type="entry name" value="ARHD_Rieske_2Fe_2S"/>
</dbReference>
<dbReference type="GO" id="GO:0051537">
    <property type="term" value="F:2 iron, 2 sulfur cluster binding"/>
    <property type="evidence" value="ECO:0007669"/>
    <property type="project" value="UniProtKB-KW"/>
</dbReference>
<dbReference type="InterPro" id="IPR017941">
    <property type="entry name" value="Rieske_2Fe-2S"/>
</dbReference>
<dbReference type="KEGG" id="gbi:PG2T_00730"/>
<keyword evidence="5" id="KW-0560">Oxidoreductase</keyword>
<dbReference type="STRING" id="1810504.PG2T_00730"/>
<dbReference type="OrthoDB" id="9769355at2"/>
<gene>
    <name evidence="10" type="ORF">PG2T_00730</name>
</gene>
<sequence length="426" mass="47967">MRIERAVPIDYDLLIQPDRVHSALYTDPVIFDEEMEKIFHHGWVFVGHDSEIPNPGDYVTRQIGQQPVIMSRGKDGRVHVVRNRCAHRGNKVCARDAGNEKVFACPYHGWVFDLDGSLLDTPQADGYGPDFDKSAHGMAPAAQVEVYRGFVFASLNHSRMTLAEHLGRATDLLDRCADLSPQGELQLTAGWLKHRFKANWKMLPENDCDGYHVDFTHSSFMSATDSQAIDLIQGGGEPVVRDWGNGHMEIDFGVAYRKRGIPFEWFGRVPASKLPDYVTAMEARYGKEKSHEMFCGGPPHAIIFPNLFLGELNVVFYYPVSPGECVQLYTPMLLKGAPEMNRRAIHQTEGAVGPGSFLIPEDVVIAERNQAGLAAQQPEWMDLSRGLHREYQEDGLTVSHMSDETVNRSFYRRYKAAMQRDLRAAT</sequence>
<evidence type="ECO:0000259" key="9">
    <source>
        <dbReference type="PROSITE" id="PS51296"/>
    </source>
</evidence>
<proteinExistence type="inferred from homology"/>
<dbReference type="PANTHER" id="PTHR43756">
    <property type="entry name" value="CHOLINE MONOOXYGENASE, CHLOROPLASTIC"/>
    <property type="match status" value="1"/>
</dbReference>
<dbReference type="PROSITE" id="PS00570">
    <property type="entry name" value="RING_HYDROXYL_ALPHA"/>
    <property type="match status" value="1"/>
</dbReference>
<keyword evidence="7" id="KW-0411">Iron-sulfur</keyword>
<evidence type="ECO:0000313" key="11">
    <source>
        <dbReference type="Proteomes" id="UP000092952"/>
    </source>
</evidence>
<keyword evidence="8" id="KW-0520">NAD</keyword>
<evidence type="ECO:0000313" key="10">
    <source>
        <dbReference type="EMBL" id="ANX02863.1"/>
    </source>
</evidence>
<evidence type="ECO:0000256" key="8">
    <source>
        <dbReference type="ARBA" id="ARBA00023027"/>
    </source>
</evidence>
<keyword evidence="2" id="KW-0001">2Fe-2S</keyword>
<evidence type="ECO:0000256" key="5">
    <source>
        <dbReference type="ARBA" id="ARBA00023002"/>
    </source>
</evidence>
<dbReference type="Pfam" id="PF00355">
    <property type="entry name" value="Rieske"/>
    <property type="match status" value="1"/>
</dbReference>
<organism evidence="10 11">
    <name type="scientific">Immundisolibacter cernigliae</name>
    <dbReference type="NCBI Taxonomy" id="1810504"/>
    <lineage>
        <taxon>Bacteria</taxon>
        <taxon>Pseudomonadati</taxon>
        <taxon>Pseudomonadota</taxon>
        <taxon>Gammaproteobacteria</taxon>
        <taxon>Immundisolibacterales</taxon>
        <taxon>Immundisolibacteraceae</taxon>
        <taxon>Immundisolibacter</taxon>
    </lineage>
</organism>
<dbReference type="InterPro" id="IPR001663">
    <property type="entry name" value="Rng_hydr_dOase-A"/>
</dbReference>
<dbReference type="RefSeq" id="WP_068802377.1">
    <property type="nucleotide sequence ID" value="NZ_CP014671.1"/>
</dbReference>
<evidence type="ECO:0000256" key="3">
    <source>
        <dbReference type="ARBA" id="ARBA00022723"/>
    </source>
</evidence>
<reference evidence="11" key="1">
    <citation type="submission" date="2016-03" db="EMBL/GenBank/DDBJ databases">
        <title>Complete genome sequence of Solimmundus cernigliae, representing a novel lineage of polycyclic aromatic hydrocarbon degraders within the Gammaproteobacteria.</title>
        <authorList>
            <person name="Singleton D.R."/>
            <person name="Dickey A.N."/>
            <person name="Scholl E.H."/>
            <person name="Wright F.A."/>
            <person name="Aitken M.D."/>
        </authorList>
    </citation>
    <scope>NUCLEOTIDE SEQUENCE [LARGE SCALE GENOMIC DNA]</scope>
    <source>
        <strain evidence="11">TR3.2</strain>
    </source>
</reference>
<name>A0A1B1YQ31_9GAMM</name>
<dbReference type="SUPFAM" id="SSF55961">
    <property type="entry name" value="Bet v1-like"/>
    <property type="match status" value="1"/>
</dbReference>
<dbReference type="EMBL" id="CP014671">
    <property type="protein sequence ID" value="ANX02863.1"/>
    <property type="molecule type" value="Genomic_DNA"/>
</dbReference>
<dbReference type="InterPro" id="IPR015879">
    <property type="entry name" value="Ring_hydroxy_dOase_asu_C_dom"/>
</dbReference>
<dbReference type="SUPFAM" id="SSF50022">
    <property type="entry name" value="ISP domain"/>
    <property type="match status" value="1"/>
</dbReference>
<dbReference type="InterPro" id="IPR036922">
    <property type="entry name" value="Rieske_2Fe-2S_sf"/>
</dbReference>
<dbReference type="Gene3D" id="3.90.380.10">
    <property type="entry name" value="Naphthalene 1,2-dioxygenase Alpha Subunit, Chain A, domain 1"/>
    <property type="match status" value="1"/>
</dbReference>
<dbReference type="Gene3D" id="2.102.10.10">
    <property type="entry name" value="Rieske [2Fe-2S] iron-sulphur domain"/>
    <property type="match status" value="1"/>
</dbReference>
<evidence type="ECO:0000256" key="6">
    <source>
        <dbReference type="ARBA" id="ARBA00023004"/>
    </source>
</evidence>
<dbReference type="InParanoid" id="A0A1B1YQ31"/>
<dbReference type="AlphaFoldDB" id="A0A1B1YQ31"/>
<dbReference type="Pfam" id="PF00848">
    <property type="entry name" value="Ring_hydroxyl_A"/>
    <property type="match status" value="1"/>
</dbReference>
<evidence type="ECO:0000256" key="2">
    <source>
        <dbReference type="ARBA" id="ARBA00022714"/>
    </source>
</evidence>
<accession>A0A1B1YQ31</accession>
<keyword evidence="11" id="KW-1185">Reference proteome</keyword>
<evidence type="ECO:0000256" key="4">
    <source>
        <dbReference type="ARBA" id="ARBA00022964"/>
    </source>
</evidence>
<dbReference type="PANTHER" id="PTHR43756:SF1">
    <property type="entry name" value="3-PHENYLPROPIONATE_CINNAMIC ACID DIOXYGENASE SUBUNIT ALPHA"/>
    <property type="match status" value="1"/>
</dbReference>
<dbReference type="PRINTS" id="PR00090">
    <property type="entry name" value="RNGDIOXGNASE"/>
</dbReference>
<keyword evidence="4" id="KW-0223">Dioxygenase</keyword>
<evidence type="ECO:0000256" key="1">
    <source>
        <dbReference type="ARBA" id="ARBA00008751"/>
    </source>
</evidence>
<keyword evidence="3" id="KW-0479">Metal-binding</keyword>
<dbReference type="GO" id="GO:0005506">
    <property type="term" value="F:iron ion binding"/>
    <property type="evidence" value="ECO:0007669"/>
    <property type="project" value="InterPro"/>
</dbReference>